<protein>
    <submittedName>
        <fullName evidence="1">Uncharacterized protein</fullName>
    </submittedName>
</protein>
<evidence type="ECO:0000313" key="1">
    <source>
        <dbReference type="EMBL" id="KAJ8664570.1"/>
    </source>
</evidence>
<dbReference type="EMBL" id="CM056744">
    <property type="protein sequence ID" value="KAJ8664570.1"/>
    <property type="molecule type" value="Genomic_DNA"/>
</dbReference>
<gene>
    <name evidence="1" type="ORF">QAD02_006232</name>
</gene>
<evidence type="ECO:0000313" key="2">
    <source>
        <dbReference type="Proteomes" id="UP001239111"/>
    </source>
</evidence>
<accession>A0ACC2N0E0</accession>
<comment type="caution">
    <text evidence="1">The sequence shown here is derived from an EMBL/GenBank/DDBJ whole genome shotgun (WGS) entry which is preliminary data.</text>
</comment>
<organism evidence="1 2">
    <name type="scientific">Eretmocerus hayati</name>
    <dbReference type="NCBI Taxonomy" id="131215"/>
    <lineage>
        <taxon>Eukaryota</taxon>
        <taxon>Metazoa</taxon>
        <taxon>Ecdysozoa</taxon>
        <taxon>Arthropoda</taxon>
        <taxon>Hexapoda</taxon>
        <taxon>Insecta</taxon>
        <taxon>Pterygota</taxon>
        <taxon>Neoptera</taxon>
        <taxon>Endopterygota</taxon>
        <taxon>Hymenoptera</taxon>
        <taxon>Apocrita</taxon>
        <taxon>Proctotrupomorpha</taxon>
        <taxon>Chalcidoidea</taxon>
        <taxon>Aphelinidae</taxon>
        <taxon>Aphelininae</taxon>
        <taxon>Eretmocerus</taxon>
    </lineage>
</organism>
<dbReference type="Proteomes" id="UP001239111">
    <property type="component" value="Chromosome 4"/>
</dbReference>
<name>A0ACC2N0E0_9HYME</name>
<sequence>MIDSVEEVTIDSAENFTDDEVQIIYENLSPSLRNTDTASTSKIGFSDGCTANSEMTDEELDSLGYPHSEKLLKVLKEKFSINKLRKNQVAAINAALLGCDCFILMPTGGGKSLCYQLPALMSAGVTLVISPLRSLIVDQVQKLRSLNIPARSLTGDSTYEEVTEVYQHLNEYEPDLRLLYLTPEMLSKNRKLLKILTSLHGHKKITRFVIDEVHCVDHWGHDFRPTYKKLGELKEIFTDVPIMALTATASQRTREDIVSVLNLNHSKIKWFSSSFNRPNLRYHVIPKDFHNSCAQVVEILTKHFSNKSGIVYCITRKDCEEHAAALRLNEINAQSYHAGLGDKARVERQTQWTSGKIKVICATIAFGMGIDKPNVRFVLHAATPKSIDGYYQESGRAGRDGELADCILLYAVEDVERHIWSIKENHKNNDRLLKNGLEDLQKMKEYCENLTDCRRSLQLSYLGEKFDRQTCISNERFMCDNCRSYLKRLVRQSV</sequence>
<keyword evidence="2" id="KW-1185">Reference proteome</keyword>
<reference evidence="1" key="1">
    <citation type="submission" date="2023-04" db="EMBL/GenBank/DDBJ databases">
        <title>A chromosome-level genome assembly of the parasitoid wasp Eretmocerus hayati.</title>
        <authorList>
            <person name="Zhong Y."/>
            <person name="Liu S."/>
            <person name="Liu Y."/>
        </authorList>
    </citation>
    <scope>NUCLEOTIDE SEQUENCE</scope>
    <source>
        <strain evidence="1">ZJU_SS_LIU_2023</strain>
    </source>
</reference>
<proteinExistence type="predicted"/>